<dbReference type="PANTHER" id="PTHR32432:SF3">
    <property type="entry name" value="ETHANOLAMINE UTILIZATION PROTEIN EUTJ"/>
    <property type="match status" value="1"/>
</dbReference>
<dbReference type="InterPro" id="IPR043129">
    <property type="entry name" value="ATPase_NBD"/>
</dbReference>
<protein>
    <submittedName>
        <fullName evidence="1">Pilus assembly protein</fullName>
    </submittedName>
</protein>
<accession>A0A2P5P8K1</accession>
<dbReference type="Proteomes" id="UP000235653">
    <property type="component" value="Unassembled WGS sequence"/>
</dbReference>
<comment type="caution">
    <text evidence="1">The sequence shown here is derived from an EMBL/GenBank/DDBJ whole genome shotgun (WGS) entry which is preliminary data.</text>
</comment>
<dbReference type="RefSeq" id="WP_102330099.1">
    <property type="nucleotide sequence ID" value="NZ_CP058566.2"/>
</dbReference>
<dbReference type="SUPFAM" id="SSF53067">
    <property type="entry name" value="Actin-like ATPase domain"/>
    <property type="match status" value="1"/>
</dbReference>
<evidence type="ECO:0000313" key="1">
    <source>
        <dbReference type="EMBL" id="PPD58616.1"/>
    </source>
</evidence>
<name>A0A2P5P8K1_9CHLR</name>
<organism evidence="1 2">
    <name type="scientific">Dehalogenimonas etheniformans</name>
    <dbReference type="NCBI Taxonomy" id="1536648"/>
    <lineage>
        <taxon>Bacteria</taxon>
        <taxon>Bacillati</taxon>
        <taxon>Chloroflexota</taxon>
        <taxon>Dehalococcoidia</taxon>
        <taxon>Dehalococcoidales</taxon>
        <taxon>Dehalococcoidaceae</taxon>
        <taxon>Dehalogenimonas</taxon>
    </lineage>
</organism>
<keyword evidence="2" id="KW-1185">Reference proteome</keyword>
<dbReference type="AlphaFoldDB" id="A0A2P5P8K1"/>
<dbReference type="InterPro" id="IPR005883">
    <property type="entry name" value="PilM"/>
</dbReference>
<dbReference type="InterPro" id="IPR050696">
    <property type="entry name" value="FtsA/MreB"/>
</dbReference>
<dbReference type="OrthoDB" id="140070at2"/>
<dbReference type="Pfam" id="PF11104">
    <property type="entry name" value="PilM_2"/>
    <property type="match status" value="1"/>
</dbReference>
<evidence type="ECO:0000313" key="2">
    <source>
        <dbReference type="Proteomes" id="UP000235653"/>
    </source>
</evidence>
<dbReference type="Gene3D" id="3.30.420.40">
    <property type="match status" value="1"/>
</dbReference>
<dbReference type="PANTHER" id="PTHR32432">
    <property type="entry name" value="CELL DIVISION PROTEIN FTSA-RELATED"/>
    <property type="match status" value="1"/>
</dbReference>
<reference evidence="1 2" key="1">
    <citation type="journal article" date="2017" name="ISME J.">
        <title>Grape pomace compost harbors organohalide-respiring Dehalogenimonas species with novel reductive dehalogenase genes.</title>
        <authorList>
            <person name="Yang Y."/>
            <person name="Higgins S.A."/>
            <person name="Yan J."/>
            <person name="Simsir B."/>
            <person name="Chourey K."/>
            <person name="Iyer R."/>
            <person name="Hettich R.L."/>
            <person name="Baldwin B."/>
            <person name="Ogles D.M."/>
            <person name="Loffler F.E."/>
        </authorList>
    </citation>
    <scope>NUCLEOTIDE SEQUENCE [LARGE SCALE GENOMIC DNA]</scope>
    <source>
        <strain evidence="1 2">GP</strain>
    </source>
</reference>
<proteinExistence type="predicted"/>
<dbReference type="EMBL" id="JQAN02000006">
    <property type="protein sequence ID" value="PPD58616.1"/>
    <property type="molecule type" value="Genomic_DNA"/>
</dbReference>
<gene>
    <name evidence="1" type="ORF">JP09_001680</name>
</gene>
<sequence>MAKTLTTVYIEDNEIELLVTAGKQVEKWATAPLDSGMVNEGIIMQEDAVAERLKTLASDNGVSGHQVVAAVSGQNSIFRLINIPEVPKNILDDAVHSEAARVIPVPLDQVYVSRQELPTGVAHEMRFFLAAHPKNATDSLMRTLTKAGLKSKVLDVAPLALVRNVNRSRCVVVNTWLATIDIIVMVDRVPEVIRSFSLGSENLTETERLSTMAEEISRTVTFYNSSHTEDPLGADVAILVSGEIAEDKNGWPALGGPDGRTVEALTTDFTAPEGFDASRFVVNLGMAQRDLPNEFGSVINLNAIPAIYLPRGVNWFNILAPAVGLLLIGALVYGWTIVDKAKKDADAIQPQIDAVQLQITQAQAKLAGYKPQIDAANAAVAPVQTEAAAYASFYTVLQSQREMASGYVRSAWLEKRNIDEVRLDSINWDGASVVIVGTAYTPDEKIVFNYATSLRDTYRFQNVIVTSIVKELTTDTMVYIYHFTLTCV</sequence>